<dbReference type="EMBL" id="REGN01006122">
    <property type="protein sequence ID" value="RNA10733.1"/>
    <property type="molecule type" value="Genomic_DNA"/>
</dbReference>
<dbReference type="Pfam" id="PF08923">
    <property type="entry name" value="MAPKK1_Int"/>
    <property type="match status" value="1"/>
</dbReference>
<dbReference type="GO" id="GO:0003723">
    <property type="term" value="F:RNA binding"/>
    <property type="evidence" value="ECO:0007669"/>
    <property type="project" value="InterPro"/>
</dbReference>
<evidence type="ECO:0000256" key="4">
    <source>
        <dbReference type="PROSITE-ProRule" id="PRU00042"/>
    </source>
</evidence>
<gene>
    <name evidence="7" type="ORF">BpHYR1_002694</name>
</gene>
<evidence type="ECO:0000313" key="8">
    <source>
        <dbReference type="Proteomes" id="UP000276133"/>
    </source>
</evidence>
<dbReference type="SMART" id="SM01278">
    <property type="entry name" value="MAPKK1_Int"/>
    <property type="match status" value="1"/>
</dbReference>
<dbReference type="PANTHER" id="PTHR13309:SF0">
    <property type="entry name" value="FMR1-INTERACTING PROTEIN NUFIP1"/>
    <property type="match status" value="1"/>
</dbReference>
<evidence type="ECO:0000256" key="2">
    <source>
        <dbReference type="ARBA" id="ARBA00022771"/>
    </source>
</evidence>
<organism evidence="7 8">
    <name type="scientific">Brachionus plicatilis</name>
    <name type="common">Marine rotifer</name>
    <name type="synonym">Brachionus muelleri</name>
    <dbReference type="NCBI Taxonomy" id="10195"/>
    <lineage>
        <taxon>Eukaryota</taxon>
        <taxon>Metazoa</taxon>
        <taxon>Spiralia</taxon>
        <taxon>Gnathifera</taxon>
        <taxon>Rotifera</taxon>
        <taxon>Eurotatoria</taxon>
        <taxon>Monogononta</taxon>
        <taxon>Pseudotrocha</taxon>
        <taxon>Ploima</taxon>
        <taxon>Brachionidae</taxon>
        <taxon>Brachionus</taxon>
    </lineage>
</organism>
<keyword evidence="3" id="KW-0862">Zinc</keyword>
<feature type="compositionally biased region" description="Polar residues" evidence="5">
    <location>
        <begin position="229"/>
        <end position="253"/>
    </location>
</feature>
<dbReference type="SUPFAM" id="SSF103196">
    <property type="entry name" value="Roadblock/LC7 domain"/>
    <property type="match status" value="1"/>
</dbReference>
<dbReference type="InterPro" id="IPR013087">
    <property type="entry name" value="Znf_C2H2_type"/>
</dbReference>
<dbReference type="InterPro" id="IPR022755">
    <property type="entry name" value="Znf_C2H2_jaz"/>
</dbReference>
<feature type="region of interest" description="Disordered" evidence="5">
    <location>
        <begin position="229"/>
        <end position="292"/>
    </location>
</feature>
<dbReference type="PROSITE" id="PS50157">
    <property type="entry name" value="ZINC_FINGER_C2H2_2"/>
    <property type="match status" value="1"/>
</dbReference>
<dbReference type="GO" id="GO:0000492">
    <property type="term" value="P:box C/D snoRNP assembly"/>
    <property type="evidence" value="ECO:0007669"/>
    <property type="project" value="TreeGrafter"/>
</dbReference>
<dbReference type="InterPro" id="IPR015019">
    <property type="entry name" value="LAMTOR3"/>
</dbReference>
<evidence type="ECO:0000259" key="6">
    <source>
        <dbReference type="PROSITE" id="PS50157"/>
    </source>
</evidence>
<dbReference type="STRING" id="10195.A0A3M7QHL5"/>
<name>A0A3M7QHL5_BRAPC</name>
<dbReference type="GO" id="GO:0008270">
    <property type="term" value="F:zinc ion binding"/>
    <property type="evidence" value="ECO:0007669"/>
    <property type="project" value="UniProtKB-KW"/>
</dbReference>
<dbReference type="SUPFAM" id="SSF57667">
    <property type="entry name" value="beta-beta-alpha zinc fingers"/>
    <property type="match status" value="1"/>
</dbReference>
<evidence type="ECO:0000256" key="1">
    <source>
        <dbReference type="ARBA" id="ARBA00022723"/>
    </source>
</evidence>
<dbReference type="OrthoDB" id="273070at2759"/>
<dbReference type="InterPro" id="IPR039136">
    <property type="entry name" value="NUFIP1-like"/>
</dbReference>
<evidence type="ECO:0000313" key="7">
    <source>
        <dbReference type="EMBL" id="RNA10733.1"/>
    </source>
</evidence>
<keyword evidence="1" id="KW-0479">Metal-binding</keyword>
<dbReference type="InterPro" id="IPR019496">
    <property type="entry name" value="NUFIP1_cons_dom"/>
</dbReference>
<dbReference type="Proteomes" id="UP000276133">
    <property type="component" value="Unassembled WGS sequence"/>
</dbReference>
<reference evidence="7 8" key="1">
    <citation type="journal article" date="2018" name="Sci. Rep.">
        <title>Genomic signatures of local adaptation to the degree of environmental predictability in rotifers.</title>
        <authorList>
            <person name="Franch-Gras L."/>
            <person name="Hahn C."/>
            <person name="Garcia-Roger E.M."/>
            <person name="Carmona M.J."/>
            <person name="Serra M."/>
            <person name="Gomez A."/>
        </authorList>
    </citation>
    <scope>NUCLEOTIDE SEQUENCE [LARGE SCALE GENOMIC DNA]</scope>
    <source>
        <strain evidence="7">HYR1</strain>
    </source>
</reference>
<dbReference type="Gene3D" id="3.30.160.60">
    <property type="entry name" value="Classic Zinc Finger"/>
    <property type="match status" value="1"/>
</dbReference>
<proteinExistence type="predicted"/>
<feature type="compositionally biased region" description="Low complexity" evidence="5">
    <location>
        <begin position="254"/>
        <end position="280"/>
    </location>
</feature>
<dbReference type="GO" id="GO:0005634">
    <property type="term" value="C:nucleus"/>
    <property type="evidence" value="ECO:0007669"/>
    <property type="project" value="TreeGrafter"/>
</dbReference>
<evidence type="ECO:0000256" key="3">
    <source>
        <dbReference type="ARBA" id="ARBA00022833"/>
    </source>
</evidence>
<keyword evidence="8" id="KW-1185">Reference proteome</keyword>
<dbReference type="SMART" id="SM00355">
    <property type="entry name" value="ZnF_C2H2"/>
    <property type="match status" value="2"/>
</dbReference>
<dbReference type="PROSITE" id="PS00028">
    <property type="entry name" value="ZINC_FINGER_C2H2_1"/>
    <property type="match status" value="1"/>
</dbReference>
<dbReference type="GO" id="GO:0032006">
    <property type="term" value="P:regulation of TOR signaling"/>
    <property type="evidence" value="ECO:0007669"/>
    <property type="project" value="InterPro"/>
</dbReference>
<dbReference type="Pfam" id="PF10453">
    <property type="entry name" value="NUFIP1"/>
    <property type="match status" value="1"/>
</dbReference>
<protein>
    <submittedName>
        <fullName evidence="7">Nuclear fragile X mental retardation-interacting 1</fullName>
    </submittedName>
</protein>
<sequence>MQKIMLEQKTKSMLKNYLTTLRESVNGCSSILVYDTNKESNPIFRVGDLTENESNAIKQNIGVFNSSIDRAEKLSKTGSAKTILANYNNHQLFIFSKGTIVFIIVATSEANTGSILNLKTYLEPLVSELMASNSLNDATSLAGSLQSTSNLASNFYSNSINQKKSEIKIMNNSYKNTKNFYQSQPYAQPAAPAYPYNYLPNQQNNPQTNYPAYQYWNCYQPSAYGYQNPQGRANNIEKSQPHQYNQGKRNSYHQNNNFRNQRNFNQNEPGEFNNRNFRNNQNKKSKNKIDKRDLPENNRFYCEVCDRGFKTDEKYQEHLSTHTTCGINGCKFTAAAKLVEIHFRNFHATGLDKKISTIQTAEDVQKYINERKKNFPTKENLEKKNHFEKEKSDRGVVLNTREYGKIKNRNKRNFNRSENKNENSNANNDSEKIPREVYLLLLAEEIRHELIQKIKLTNLFKI</sequence>
<feature type="domain" description="C2H2-type" evidence="6">
    <location>
        <begin position="300"/>
        <end position="323"/>
    </location>
</feature>
<dbReference type="Pfam" id="PF12171">
    <property type="entry name" value="zf-C2H2_jaz"/>
    <property type="match status" value="1"/>
</dbReference>
<accession>A0A3M7QHL5</accession>
<dbReference type="PANTHER" id="PTHR13309">
    <property type="entry name" value="NUCLEAR FRAGILE X MENTAL RETARDATION PROTEIN INTERACTING PROTEIN 1"/>
    <property type="match status" value="1"/>
</dbReference>
<keyword evidence="2 4" id="KW-0863">Zinc-finger</keyword>
<dbReference type="AlphaFoldDB" id="A0A3M7QHL5"/>
<dbReference type="InterPro" id="IPR036236">
    <property type="entry name" value="Znf_C2H2_sf"/>
</dbReference>
<evidence type="ECO:0000256" key="5">
    <source>
        <dbReference type="SAM" id="MobiDB-lite"/>
    </source>
</evidence>
<dbReference type="Gene3D" id="3.30.450.30">
    <property type="entry name" value="Dynein light chain 2a, cytoplasmic"/>
    <property type="match status" value="1"/>
</dbReference>
<feature type="region of interest" description="Disordered" evidence="5">
    <location>
        <begin position="407"/>
        <end position="429"/>
    </location>
</feature>
<comment type="caution">
    <text evidence="7">The sequence shown here is derived from an EMBL/GenBank/DDBJ whole genome shotgun (WGS) entry which is preliminary data.</text>
</comment>